<proteinExistence type="predicted"/>
<dbReference type="Pfam" id="PF13377">
    <property type="entry name" value="Peripla_BP_3"/>
    <property type="match status" value="1"/>
</dbReference>
<keyword evidence="7" id="KW-1185">Reference proteome</keyword>
<dbReference type="Gene3D" id="3.40.50.2300">
    <property type="match status" value="2"/>
</dbReference>
<sequence>MTVNSEPTPQSAPQPAPRVRSANIRDVAKMAGVSHQTVSRVINGHPSLREGTRQRVLDAMEALQFRPNRAARSLVTSRSHMIGVLVTDGTYFGPASTRAAIESAAAAAGYLVDTATLTSLDEAAFKEALERLIDHAVEGLIILAPQETTLRQLRHLSVQLPMVTVHSTSAADDHGLSVDQVAGARLATRHLLDLGHRNIAHVAGPDGWVESKERVRGFRTELAAWGVDAFRIAAGDWTSDSGFRIGEELFAANAPTAVFSANDQMALGLMHACRERGLRIPEDVSLVGFDDIPDAAHFAPPLTTVRQDFTELGRRCVAHLLAQLDVPVRDAPRTVVPELIVRQSTAAPR</sequence>
<dbReference type="PROSITE" id="PS50932">
    <property type="entry name" value="HTH_LACI_2"/>
    <property type="match status" value="1"/>
</dbReference>
<keyword evidence="2 6" id="KW-0238">DNA-binding</keyword>
<evidence type="ECO:0000313" key="7">
    <source>
        <dbReference type="Proteomes" id="UP000199258"/>
    </source>
</evidence>
<reference evidence="6 7" key="1">
    <citation type="submission" date="2016-10" db="EMBL/GenBank/DDBJ databases">
        <authorList>
            <person name="de Groot N.N."/>
        </authorList>
    </citation>
    <scope>NUCLEOTIDE SEQUENCE [LARGE SCALE GENOMIC DNA]</scope>
    <source>
        <strain evidence="6 7">NP_1H</strain>
    </source>
</reference>
<dbReference type="EMBL" id="FNDT01000006">
    <property type="protein sequence ID" value="SDI12963.1"/>
    <property type="molecule type" value="Genomic_DNA"/>
</dbReference>
<dbReference type="GO" id="GO:0003700">
    <property type="term" value="F:DNA-binding transcription factor activity"/>
    <property type="evidence" value="ECO:0007669"/>
    <property type="project" value="TreeGrafter"/>
</dbReference>
<dbReference type="InterPro" id="IPR028082">
    <property type="entry name" value="Peripla_BP_I"/>
</dbReference>
<dbReference type="PANTHER" id="PTHR30146:SF109">
    <property type="entry name" value="HTH-TYPE TRANSCRIPTIONAL REGULATOR GALS"/>
    <property type="match status" value="1"/>
</dbReference>
<dbReference type="Proteomes" id="UP000199258">
    <property type="component" value="Unassembled WGS sequence"/>
</dbReference>
<dbReference type="STRING" id="335973.SAMN04488693_106109"/>
<dbReference type="SMART" id="SM00354">
    <property type="entry name" value="HTH_LACI"/>
    <property type="match status" value="1"/>
</dbReference>
<dbReference type="GO" id="GO:0000976">
    <property type="term" value="F:transcription cis-regulatory region binding"/>
    <property type="evidence" value="ECO:0007669"/>
    <property type="project" value="TreeGrafter"/>
</dbReference>
<dbReference type="PANTHER" id="PTHR30146">
    <property type="entry name" value="LACI-RELATED TRANSCRIPTIONAL REPRESSOR"/>
    <property type="match status" value="1"/>
</dbReference>
<name>A0A1G8I245_9MICC</name>
<dbReference type="SUPFAM" id="SSF53822">
    <property type="entry name" value="Periplasmic binding protein-like I"/>
    <property type="match status" value="1"/>
</dbReference>
<dbReference type="SUPFAM" id="SSF47413">
    <property type="entry name" value="lambda repressor-like DNA-binding domains"/>
    <property type="match status" value="1"/>
</dbReference>
<protein>
    <submittedName>
        <fullName evidence="6">DNA-binding transcriptional regulator, LacI/PurR family</fullName>
    </submittedName>
</protein>
<evidence type="ECO:0000256" key="1">
    <source>
        <dbReference type="ARBA" id="ARBA00023015"/>
    </source>
</evidence>
<dbReference type="InterPro" id="IPR010982">
    <property type="entry name" value="Lambda_DNA-bd_dom_sf"/>
</dbReference>
<feature type="region of interest" description="Disordered" evidence="4">
    <location>
        <begin position="1"/>
        <end position="20"/>
    </location>
</feature>
<gene>
    <name evidence="6" type="ORF">SAMN04488693_106109</name>
</gene>
<evidence type="ECO:0000313" key="6">
    <source>
        <dbReference type="EMBL" id="SDI12963.1"/>
    </source>
</evidence>
<dbReference type="PROSITE" id="PS00356">
    <property type="entry name" value="HTH_LACI_1"/>
    <property type="match status" value="1"/>
</dbReference>
<organism evidence="6 7">
    <name type="scientific">Arthrobacter subterraneus</name>
    <dbReference type="NCBI Taxonomy" id="335973"/>
    <lineage>
        <taxon>Bacteria</taxon>
        <taxon>Bacillati</taxon>
        <taxon>Actinomycetota</taxon>
        <taxon>Actinomycetes</taxon>
        <taxon>Micrococcales</taxon>
        <taxon>Micrococcaceae</taxon>
        <taxon>Arthrobacter</taxon>
    </lineage>
</organism>
<feature type="domain" description="HTH lacI-type" evidence="5">
    <location>
        <begin position="22"/>
        <end position="76"/>
    </location>
</feature>
<dbReference type="Gene3D" id="1.10.260.40">
    <property type="entry name" value="lambda repressor-like DNA-binding domains"/>
    <property type="match status" value="1"/>
</dbReference>
<accession>A0A1G8I245</accession>
<evidence type="ECO:0000256" key="4">
    <source>
        <dbReference type="SAM" id="MobiDB-lite"/>
    </source>
</evidence>
<evidence type="ECO:0000259" key="5">
    <source>
        <dbReference type="PROSITE" id="PS50932"/>
    </source>
</evidence>
<dbReference type="AlphaFoldDB" id="A0A1G8I245"/>
<dbReference type="Pfam" id="PF00356">
    <property type="entry name" value="LacI"/>
    <property type="match status" value="1"/>
</dbReference>
<dbReference type="PRINTS" id="PR00036">
    <property type="entry name" value="HTHLACI"/>
</dbReference>
<dbReference type="CDD" id="cd01574">
    <property type="entry name" value="PBP1_LacI"/>
    <property type="match status" value="1"/>
</dbReference>
<keyword evidence="3" id="KW-0804">Transcription</keyword>
<dbReference type="CDD" id="cd01392">
    <property type="entry name" value="HTH_LacI"/>
    <property type="match status" value="1"/>
</dbReference>
<keyword evidence="1" id="KW-0805">Transcription regulation</keyword>
<evidence type="ECO:0000256" key="3">
    <source>
        <dbReference type="ARBA" id="ARBA00023163"/>
    </source>
</evidence>
<dbReference type="RefSeq" id="WP_281241699.1">
    <property type="nucleotide sequence ID" value="NZ_FNDT01000006.1"/>
</dbReference>
<evidence type="ECO:0000256" key="2">
    <source>
        <dbReference type="ARBA" id="ARBA00023125"/>
    </source>
</evidence>
<dbReference type="InterPro" id="IPR000843">
    <property type="entry name" value="HTH_LacI"/>
</dbReference>
<dbReference type="InterPro" id="IPR046335">
    <property type="entry name" value="LacI/GalR-like_sensor"/>
</dbReference>